<evidence type="ECO:0000256" key="1">
    <source>
        <dbReference type="ARBA" id="ARBA00004651"/>
    </source>
</evidence>
<dbReference type="Proteomes" id="UP000001070">
    <property type="component" value="Unassembled WGS sequence"/>
</dbReference>
<keyword evidence="6 10" id="KW-1133">Transmembrane helix</keyword>
<evidence type="ECO:0000256" key="2">
    <source>
        <dbReference type="ARBA" id="ARBA00022475"/>
    </source>
</evidence>
<dbReference type="PANTHER" id="PTHR21137">
    <property type="entry name" value="ODORANT RECEPTOR"/>
    <property type="match status" value="1"/>
</dbReference>
<feature type="transmembrane region" description="Helical" evidence="10">
    <location>
        <begin position="321"/>
        <end position="346"/>
    </location>
</feature>
<dbReference type="InParanoid" id="B4J8W2"/>
<evidence type="ECO:0000256" key="10">
    <source>
        <dbReference type="RuleBase" id="RU351113"/>
    </source>
</evidence>
<dbReference type="eggNOG" id="ENOG502SSXX">
    <property type="taxonomic scope" value="Eukaryota"/>
</dbReference>
<comment type="similarity">
    <text evidence="10">Belongs to the insect chemoreceptor superfamily. Heteromeric odorant receptor channel (TC 1.A.69) family.</text>
</comment>
<dbReference type="PhylomeDB" id="B4J8W2"/>
<dbReference type="OrthoDB" id="6604226at2759"/>
<organism evidence="12">
    <name type="scientific">Drosophila grimshawi</name>
    <name type="common">Hawaiian fruit fly</name>
    <name type="synonym">Idiomyia grimshawi</name>
    <dbReference type="NCBI Taxonomy" id="7222"/>
    <lineage>
        <taxon>Eukaryota</taxon>
        <taxon>Metazoa</taxon>
        <taxon>Ecdysozoa</taxon>
        <taxon>Arthropoda</taxon>
        <taxon>Hexapoda</taxon>
        <taxon>Insecta</taxon>
        <taxon>Pterygota</taxon>
        <taxon>Neoptera</taxon>
        <taxon>Endopterygota</taxon>
        <taxon>Diptera</taxon>
        <taxon>Brachycera</taxon>
        <taxon>Muscomorpha</taxon>
        <taxon>Ephydroidea</taxon>
        <taxon>Drosophilidae</taxon>
        <taxon>Drosophila</taxon>
        <taxon>Hawaiian Drosophila</taxon>
    </lineage>
</organism>
<dbReference type="Pfam" id="PF02949">
    <property type="entry name" value="7tm_6"/>
    <property type="match status" value="1"/>
</dbReference>
<dbReference type="GO" id="GO:0005549">
    <property type="term" value="F:odorant binding"/>
    <property type="evidence" value="ECO:0007669"/>
    <property type="project" value="InterPro"/>
</dbReference>
<evidence type="ECO:0000313" key="11">
    <source>
        <dbReference type="EMBL" id="EDW02402.1"/>
    </source>
</evidence>
<evidence type="ECO:0000256" key="5">
    <source>
        <dbReference type="ARBA" id="ARBA00022725"/>
    </source>
</evidence>
<evidence type="ECO:0000256" key="7">
    <source>
        <dbReference type="ARBA" id="ARBA00023136"/>
    </source>
</evidence>
<sequence length="417" mass="48561">MANGDFQSYLRLLRGFFAEFRSVLRHKKQQQRLGLFYNRAFMVVICLYPNRCLLANPMYKFCSLFVLANSSLFLLSVTCAIPKSTNVIDMGDDIVFMIGITLITTKLYYIHFRANEIDDVIEDFQYYEKIFKADHSLGKADNDENKEILRWQRICYLVELVMIIQFTVYLCFFNVAICMHPLISDRELPYHAVMPFGWQHPDQHPYMHALTYIWQTATGQFNLMAICHIDLFGSHTFMHTALNLKILCIEMKKLGKLQLSDTHFHEQLCKIIQFHQHIIHTIQNNSRVFHGTFITQMIASFALISISMFETMAAADNPKVAAKFVLLMFITFIQLSYWCVVGTLVYSQSVNVAQAAFELNDWHTKSIGIQRIILFMIMRSQKPLIYAAKPFPPFTMATYSIILQQCYRMLAVLREAM</sequence>
<feature type="transmembrane region" description="Helical" evidence="10">
    <location>
        <begin position="63"/>
        <end position="82"/>
    </location>
</feature>
<feature type="transmembrane region" description="Helical" evidence="10">
    <location>
        <begin position="94"/>
        <end position="112"/>
    </location>
</feature>
<evidence type="ECO:0000256" key="8">
    <source>
        <dbReference type="ARBA" id="ARBA00023170"/>
    </source>
</evidence>
<dbReference type="KEGG" id="dgr:6560478"/>
<dbReference type="GO" id="GO:0019236">
    <property type="term" value="P:response to pheromone"/>
    <property type="evidence" value="ECO:0007669"/>
    <property type="project" value="EnsemblMetazoa"/>
</dbReference>
<comment type="subcellular location">
    <subcellularLocation>
        <location evidence="1 10">Cell membrane</location>
        <topology evidence="1 10">Multi-pass membrane protein</topology>
    </subcellularLocation>
</comment>
<keyword evidence="12" id="KW-1185">Reference proteome</keyword>
<keyword evidence="4 10" id="KW-0812">Transmembrane</keyword>
<name>B4J8W2_DROGR</name>
<evidence type="ECO:0000313" key="12">
    <source>
        <dbReference type="Proteomes" id="UP000001070"/>
    </source>
</evidence>
<keyword evidence="8 10" id="KW-0675">Receptor</keyword>
<dbReference type="PANTHER" id="PTHR21137:SF35">
    <property type="entry name" value="ODORANT RECEPTOR 19A-RELATED"/>
    <property type="match status" value="1"/>
</dbReference>
<evidence type="ECO:0000256" key="3">
    <source>
        <dbReference type="ARBA" id="ARBA00022606"/>
    </source>
</evidence>
<keyword evidence="2" id="KW-1003">Cell membrane</keyword>
<dbReference type="InterPro" id="IPR004117">
    <property type="entry name" value="7tm6_olfct_rcpt"/>
</dbReference>
<comment type="caution">
    <text evidence="10">Lacks conserved residue(s) required for the propagation of feature annotation.</text>
</comment>
<dbReference type="GO" id="GO:0007165">
    <property type="term" value="P:signal transduction"/>
    <property type="evidence" value="ECO:0007669"/>
    <property type="project" value="UniProtKB-KW"/>
</dbReference>
<dbReference type="EMBL" id="CH916367">
    <property type="protein sequence ID" value="EDW02402.1"/>
    <property type="molecule type" value="Genomic_DNA"/>
</dbReference>
<evidence type="ECO:0000256" key="9">
    <source>
        <dbReference type="ARBA" id="ARBA00023224"/>
    </source>
</evidence>
<dbReference type="STRING" id="7222.B4J8W2"/>
<dbReference type="OMA" id="FTLGTYM"/>
<accession>B4J8W2</accession>
<feature type="transmembrane region" description="Helical" evidence="10">
    <location>
        <begin position="33"/>
        <end position="51"/>
    </location>
</feature>
<dbReference type="GO" id="GO:0170020">
    <property type="term" value="F:ionotropic olfactory receptor activity"/>
    <property type="evidence" value="ECO:0007669"/>
    <property type="project" value="EnsemblMetazoa"/>
</dbReference>
<evidence type="ECO:0000256" key="6">
    <source>
        <dbReference type="ARBA" id="ARBA00022989"/>
    </source>
</evidence>
<keyword evidence="3 10" id="KW-0716">Sensory transduction</keyword>
<protein>
    <recommendedName>
        <fullName evidence="10">Odorant receptor</fullName>
    </recommendedName>
</protein>
<keyword evidence="9 10" id="KW-0807">Transducer</keyword>
<feature type="transmembrane region" description="Helical" evidence="10">
    <location>
        <begin position="156"/>
        <end position="177"/>
    </location>
</feature>
<dbReference type="FunCoup" id="B4J8W2">
    <property type="interactions" value="6"/>
</dbReference>
<keyword evidence="5 10" id="KW-0552">Olfaction</keyword>
<feature type="transmembrane region" description="Helical" evidence="10">
    <location>
        <begin position="288"/>
        <end position="309"/>
    </location>
</feature>
<proteinExistence type="inferred from homology"/>
<evidence type="ECO:0000256" key="4">
    <source>
        <dbReference type="ARBA" id="ARBA00022692"/>
    </source>
</evidence>
<gene>
    <name evidence="11" type="primary">Dgri\GH19911</name>
    <name evidence="11" type="ORF">Dgri_GH19911</name>
</gene>
<dbReference type="HOGENOM" id="CLU_055891_1_0_1"/>
<dbReference type="AlphaFoldDB" id="B4J8W2"/>
<reference evidence="11 12" key="1">
    <citation type="journal article" date="2007" name="Nature">
        <title>Evolution of genes and genomes on the Drosophila phylogeny.</title>
        <authorList>
            <consortium name="Drosophila 12 Genomes Consortium"/>
            <person name="Clark A.G."/>
            <person name="Eisen M.B."/>
            <person name="Smith D.R."/>
            <person name="Bergman C.M."/>
            <person name="Oliver B."/>
            <person name="Markow T.A."/>
            <person name="Kaufman T.C."/>
            <person name="Kellis M."/>
            <person name="Gelbart W."/>
            <person name="Iyer V.N."/>
            <person name="Pollard D.A."/>
            <person name="Sackton T.B."/>
            <person name="Larracuente A.M."/>
            <person name="Singh N.D."/>
            <person name="Abad J.P."/>
            <person name="Abt D.N."/>
            <person name="Adryan B."/>
            <person name="Aguade M."/>
            <person name="Akashi H."/>
            <person name="Anderson W.W."/>
            <person name="Aquadro C.F."/>
            <person name="Ardell D.H."/>
            <person name="Arguello R."/>
            <person name="Artieri C.G."/>
            <person name="Barbash D.A."/>
            <person name="Barker D."/>
            <person name="Barsanti P."/>
            <person name="Batterham P."/>
            <person name="Batzoglou S."/>
            <person name="Begun D."/>
            <person name="Bhutkar A."/>
            <person name="Blanco E."/>
            <person name="Bosak S.A."/>
            <person name="Bradley R.K."/>
            <person name="Brand A.D."/>
            <person name="Brent M.R."/>
            <person name="Brooks A.N."/>
            <person name="Brown R.H."/>
            <person name="Butlin R.K."/>
            <person name="Caggese C."/>
            <person name="Calvi B.R."/>
            <person name="Bernardo de Carvalho A."/>
            <person name="Caspi A."/>
            <person name="Castrezana S."/>
            <person name="Celniker S.E."/>
            <person name="Chang J.L."/>
            <person name="Chapple C."/>
            <person name="Chatterji S."/>
            <person name="Chinwalla A."/>
            <person name="Civetta A."/>
            <person name="Clifton S.W."/>
            <person name="Comeron J.M."/>
            <person name="Costello J.C."/>
            <person name="Coyne J.A."/>
            <person name="Daub J."/>
            <person name="David R.G."/>
            <person name="Delcher A.L."/>
            <person name="Delehaunty K."/>
            <person name="Do C.B."/>
            <person name="Ebling H."/>
            <person name="Edwards K."/>
            <person name="Eickbush T."/>
            <person name="Evans J.D."/>
            <person name="Filipski A."/>
            <person name="Findeiss S."/>
            <person name="Freyhult E."/>
            <person name="Fulton L."/>
            <person name="Fulton R."/>
            <person name="Garcia A.C."/>
            <person name="Gardiner A."/>
            <person name="Garfield D.A."/>
            <person name="Garvin B.E."/>
            <person name="Gibson G."/>
            <person name="Gilbert D."/>
            <person name="Gnerre S."/>
            <person name="Godfrey J."/>
            <person name="Good R."/>
            <person name="Gotea V."/>
            <person name="Gravely B."/>
            <person name="Greenberg A.J."/>
            <person name="Griffiths-Jones S."/>
            <person name="Gross S."/>
            <person name="Guigo R."/>
            <person name="Gustafson E.A."/>
            <person name="Haerty W."/>
            <person name="Hahn M.W."/>
            <person name="Halligan D.L."/>
            <person name="Halpern A.L."/>
            <person name="Halter G.M."/>
            <person name="Han M.V."/>
            <person name="Heger A."/>
            <person name="Hillier L."/>
            <person name="Hinrichs A.S."/>
            <person name="Holmes I."/>
            <person name="Hoskins R.A."/>
            <person name="Hubisz M.J."/>
            <person name="Hultmark D."/>
            <person name="Huntley M.A."/>
            <person name="Jaffe D.B."/>
            <person name="Jagadeeshan S."/>
            <person name="Jeck W.R."/>
            <person name="Johnson J."/>
            <person name="Jones C.D."/>
            <person name="Jordan W.C."/>
            <person name="Karpen G.H."/>
            <person name="Kataoka E."/>
            <person name="Keightley P.D."/>
            <person name="Kheradpour P."/>
            <person name="Kirkness E.F."/>
            <person name="Koerich L.B."/>
            <person name="Kristiansen K."/>
            <person name="Kudrna D."/>
            <person name="Kulathinal R.J."/>
            <person name="Kumar S."/>
            <person name="Kwok R."/>
            <person name="Lander E."/>
            <person name="Langley C.H."/>
            <person name="Lapoint R."/>
            <person name="Lazzaro B.P."/>
            <person name="Lee S.J."/>
            <person name="Levesque L."/>
            <person name="Li R."/>
            <person name="Lin C.F."/>
            <person name="Lin M.F."/>
            <person name="Lindblad-Toh K."/>
            <person name="Llopart A."/>
            <person name="Long M."/>
            <person name="Low L."/>
            <person name="Lozovsky E."/>
            <person name="Lu J."/>
            <person name="Luo M."/>
            <person name="Machado C.A."/>
            <person name="Makalowski W."/>
            <person name="Marzo M."/>
            <person name="Matsuda M."/>
            <person name="Matzkin L."/>
            <person name="McAllister B."/>
            <person name="McBride C.S."/>
            <person name="McKernan B."/>
            <person name="McKernan K."/>
            <person name="Mendez-Lago M."/>
            <person name="Minx P."/>
            <person name="Mollenhauer M.U."/>
            <person name="Montooth K."/>
            <person name="Mount S.M."/>
            <person name="Mu X."/>
            <person name="Myers E."/>
            <person name="Negre B."/>
            <person name="Newfeld S."/>
            <person name="Nielsen R."/>
            <person name="Noor M.A."/>
            <person name="O'Grady P."/>
            <person name="Pachter L."/>
            <person name="Papaceit M."/>
            <person name="Parisi M.J."/>
            <person name="Parisi M."/>
            <person name="Parts L."/>
            <person name="Pedersen J.S."/>
            <person name="Pesole G."/>
            <person name="Phillippy A.M."/>
            <person name="Ponting C.P."/>
            <person name="Pop M."/>
            <person name="Porcelli D."/>
            <person name="Powell J.R."/>
            <person name="Prohaska S."/>
            <person name="Pruitt K."/>
            <person name="Puig M."/>
            <person name="Quesneville H."/>
            <person name="Ram K.R."/>
            <person name="Rand D."/>
            <person name="Rasmussen M.D."/>
            <person name="Reed L.K."/>
            <person name="Reenan R."/>
            <person name="Reily A."/>
            <person name="Remington K.A."/>
            <person name="Rieger T.T."/>
            <person name="Ritchie M.G."/>
            <person name="Robin C."/>
            <person name="Rogers Y.H."/>
            <person name="Rohde C."/>
            <person name="Rozas J."/>
            <person name="Rubenfield M.J."/>
            <person name="Ruiz A."/>
            <person name="Russo S."/>
            <person name="Salzberg S.L."/>
            <person name="Sanchez-Gracia A."/>
            <person name="Saranga D.J."/>
            <person name="Sato H."/>
            <person name="Schaeffer S.W."/>
            <person name="Schatz M.C."/>
            <person name="Schlenke T."/>
            <person name="Schwartz R."/>
            <person name="Segarra C."/>
            <person name="Singh R.S."/>
            <person name="Sirot L."/>
            <person name="Sirota M."/>
            <person name="Sisneros N.B."/>
            <person name="Smith C.D."/>
            <person name="Smith T.F."/>
            <person name="Spieth J."/>
            <person name="Stage D.E."/>
            <person name="Stark A."/>
            <person name="Stephan W."/>
            <person name="Strausberg R.L."/>
            <person name="Strempel S."/>
            <person name="Sturgill D."/>
            <person name="Sutton G."/>
            <person name="Sutton G.G."/>
            <person name="Tao W."/>
            <person name="Teichmann S."/>
            <person name="Tobari Y.N."/>
            <person name="Tomimura Y."/>
            <person name="Tsolas J.M."/>
            <person name="Valente V.L."/>
            <person name="Venter E."/>
            <person name="Venter J.C."/>
            <person name="Vicario S."/>
            <person name="Vieira F.G."/>
            <person name="Vilella A.J."/>
            <person name="Villasante A."/>
            <person name="Walenz B."/>
            <person name="Wang J."/>
            <person name="Wasserman M."/>
            <person name="Watts T."/>
            <person name="Wilson D."/>
            <person name="Wilson R.K."/>
            <person name="Wing R.A."/>
            <person name="Wolfner M.F."/>
            <person name="Wong A."/>
            <person name="Wong G.K."/>
            <person name="Wu C.I."/>
            <person name="Wu G."/>
            <person name="Yamamoto D."/>
            <person name="Yang H.P."/>
            <person name="Yang S.P."/>
            <person name="Yorke J.A."/>
            <person name="Yoshida K."/>
            <person name="Zdobnov E."/>
            <person name="Zhang P."/>
            <person name="Zhang Y."/>
            <person name="Zimin A.V."/>
            <person name="Baldwin J."/>
            <person name="Abdouelleil A."/>
            <person name="Abdulkadir J."/>
            <person name="Abebe A."/>
            <person name="Abera B."/>
            <person name="Abreu J."/>
            <person name="Acer S.C."/>
            <person name="Aftuck L."/>
            <person name="Alexander A."/>
            <person name="An P."/>
            <person name="Anderson E."/>
            <person name="Anderson S."/>
            <person name="Arachi H."/>
            <person name="Azer M."/>
            <person name="Bachantsang P."/>
            <person name="Barry A."/>
            <person name="Bayul T."/>
            <person name="Berlin A."/>
            <person name="Bessette D."/>
            <person name="Bloom T."/>
            <person name="Blye J."/>
            <person name="Boguslavskiy L."/>
            <person name="Bonnet C."/>
            <person name="Boukhgalter B."/>
            <person name="Bourzgui I."/>
            <person name="Brown A."/>
            <person name="Cahill P."/>
            <person name="Channer S."/>
            <person name="Cheshatsang Y."/>
            <person name="Chuda L."/>
            <person name="Citroen M."/>
            <person name="Collymore A."/>
            <person name="Cooke P."/>
            <person name="Costello M."/>
            <person name="D'Aco K."/>
            <person name="Daza R."/>
            <person name="De Haan G."/>
            <person name="DeGray S."/>
            <person name="DeMaso C."/>
            <person name="Dhargay N."/>
            <person name="Dooley K."/>
            <person name="Dooley E."/>
            <person name="Doricent M."/>
            <person name="Dorje P."/>
            <person name="Dorjee K."/>
            <person name="Dupes A."/>
            <person name="Elong R."/>
            <person name="Falk J."/>
            <person name="Farina A."/>
            <person name="Faro S."/>
            <person name="Ferguson D."/>
            <person name="Fisher S."/>
            <person name="Foley C.D."/>
            <person name="Franke A."/>
            <person name="Friedrich D."/>
            <person name="Gadbois L."/>
            <person name="Gearin G."/>
            <person name="Gearin C.R."/>
            <person name="Giannoukos G."/>
            <person name="Goode T."/>
            <person name="Graham J."/>
            <person name="Grandbois E."/>
            <person name="Grewal S."/>
            <person name="Gyaltsen K."/>
            <person name="Hafez N."/>
            <person name="Hagos B."/>
            <person name="Hall J."/>
            <person name="Henson C."/>
            <person name="Hollinger A."/>
            <person name="Honan T."/>
            <person name="Huard M.D."/>
            <person name="Hughes L."/>
            <person name="Hurhula B."/>
            <person name="Husby M.E."/>
            <person name="Kamat A."/>
            <person name="Kanga B."/>
            <person name="Kashin S."/>
            <person name="Khazanovich D."/>
            <person name="Kisner P."/>
            <person name="Lance K."/>
            <person name="Lara M."/>
            <person name="Lee W."/>
            <person name="Lennon N."/>
            <person name="Letendre F."/>
            <person name="LeVine R."/>
            <person name="Lipovsky A."/>
            <person name="Liu X."/>
            <person name="Liu J."/>
            <person name="Liu S."/>
            <person name="Lokyitsang T."/>
            <person name="Lokyitsang Y."/>
            <person name="Lubonja R."/>
            <person name="Lui A."/>
            <person name="MacDonald P."/>
            <person name="Magnisalis V."/>
            <person name="Maru K."/>
            <person name="Matthews C."/>
            <person name="McCusker W."/>
            <person name="McDonough S."/>
            <person name="Mehta T."/>
            <person name="Meldrim J."/>
            <person name="Meneus L."/>
            <person name="Mihai O."/>
            <person name="Mihalev A."/>
            <person name="Mihova T."/>
            <person name="Mittelman R."/>
            <person name="Mlenga V."/>
            <person name="Montmayeur A."/>
            <person name="Mulrain L."/>
            <person name="Navidi A."/>
            <person name="Naylor J."/>
            <person name="Negash T."/>
            <person name="Nguyen T."/>
            <person name="Nguyen N."/>
            <person name="Nicol R."/>
            <person name="Norbu C."/>
            <person name="Norbu N."/>
            <person name="Novod N."/>
            <person name="O'Neill B."/>
            <person name="Osman S."/>
            <person name="Markiewicz E."/>
            <person name="Oyono O.L."/>
            <person name="Patti C."/>
            <person name="Phunkhang P."/>
            <person name="Pierre F."/>
            <person name="Priest M."/>
            <person name="Raghuraman S."/>
            <person name="Rege F."/>
            <person name="Reyes R."/>
            <person name="Rise C."/>
            <person name="Rogov P."/>
            <person name="Ross K."/>
            <person name="Ryan E."/>
            <person name="Settipalli S."/>
            <person name="Shea T."/>
            <person name="Sherpa N."/>
            <person name="Shi L."/>
            <person name="Shih D."/>
            <person name="Sparrow T."/>
            <person name="Spaulding J."/>
            <person name="Stalker J."/>
            <person name="Stange-Thomann N."/>
            <person name="Stavropoulos S."/>
            <person name="Stone C."/>
            <person name="Strader C."/>
            <person name="Tesfaye S."/>
            <person name="Thomson T."/>
            <person name="Thoulutsang Y."/>
            <person name="Thoulutsang D."/>
            <person name="Topham K."/>
            <person name="Topping I."/>
            <person name="Tsamla T."/>
            <person name="Vassiliev H."/>
            <person name="Vo A."/>
            <person name="Wangchuk T."/>
            <person name="Wangdi T."/>
            <person name="Weiand M."/>
            <person name="Wilkinson J."/>
            <person name="Wilson A."/>
            <person name="Yadav S."/>
            <person name="Young G."/>
            <person name="Yu Q."/>
            <person name="Zembek L."/>
            <person name="Zhong D."/>
            <person name="Zimmer A."/>
            <person name="Zwirko Z."/>
            <person name="Jaffe D.B."/>
            <person name="Alvarez P."/>
            <person name="Brockman W."/>
            <person name="Butler J."/>
            <person name="Chin C."/>
            <person name="Gnerre S."/>
            <person name="Grabherr M."/>
            <person name="Kleber M."/>
            <person name="Mauceli E."/>
            <person name="MacCallum I."/>
        </authorList>
    </citation>
    <scope>NUCLEOTIDE SEQUENCE [LARGE SCALE GENOMIC DNA]</scope>
    <source>
        <strain evidence="12">Tucson 15287-2541.00</strain>
    </source>
</reference>
<dbReference type="GO" id="GO:0005886">
    <property type="term" value="C:plasma membrane"/>
    <property type="evidence" value="ECO:0007669"/>
    <property type="project" value="UniProtKB-SubCell"/>
</dbReference>
<keyword evidence="7 10" id="KW-0472">Membrane</keyword>